<organism evidence="2 3">
    <name type="scientific">Polyplosphaeria fusca</name>
    <dbReference type="NCBI Taxonomy" id="682080"/>
    <lineage>
        <taxon>Eukaryota</taxon>
        <taxon>Fungi</taxon>
        <taxon>Dikarya</taxon>
        <taxon>Ascomycota</taxon>
        <taxon>Pezizomycotina</taxon>
        <taxon>Dothideomycetes</taxon>
        <taxon>Pleosporomycetidae</taxon>
        <taxon>Pleosporales</taxon>
        <taxon>Tetraplosphaeriaceae</taxon>
        <taxon>Polyplosphaeria</taxon>
    </lineage>
</organism>
<comment type="caution">
    <text evidence="2">The sequence shown here is derived from an EMBL/GenBank/DDBJ whole genome shotgun (WGS) entry which is preliminary data.</text>
</comment>
<keyword evidence="3" id="KW-1185">Reference proteome</keyword>
<name>A0A9P4QSR4_9PLEO</name>
<evidence type="ECO:0000313" key="3">
    <source>
        <dbReference type="Proteomes" id="UP000799444"/>
    </source>
</evidence>
<dbReference type="Proteomes" id="UP000799444">
    <property type="component" value="Unassembled WGS sequence"/>
</dbReference>
<sequence length="293" mass="32279">MRVLVSSSPCISNTSSVTRHESQMEYGSPPASTMPVLPTATADRHGRSSWSGDVERTTVNRVVTRDAHSLATLVRDRRPKRTVTHNGRTGCGFALPTCRNPIWERVPPFCASCHLWNFGGRSGEVHHLREGERFLGYLAKCASCRSSIMNRAGTRRIEGLGEISSSKHMGLAAAQDKQPRLVICCMGVLGGHHSCESMYRCIGVCVSYRLARPMTTRGAGVLPKSWNGAVAPRPSCGRAQHQSFFFINDRLRHEGRGCRRHLATAANRGAAQGARSVLWVMHARRHEPISARE</sequence>
<evidence type="ECO:0000313" key="2">
    <source>
        <dbReference type="EMBL" id="KAF2733112.1"/>
    </source>
</evidence>
<proteinExistence type="predicted"/>
<accession>A0A9P4QSR4</accession>
<evidence type="ECO:0000256" key="1">
    <source>
        <dbReference type="SAM" id="MobiDB-lite"/>
    </source>
</evidence>
<reference evidence="2" key="1">
    <citation type="journal article" date="2020" name="Stud. Mycol.">
        <title>101 Dothideomycetes genomes: a test case for predicting lifestyles and emergence of pathogens.</title>
        <authorList>
            <person name="Haridas S."/>
            <person name="Albert R."/>
            <person name="Binder M."/>
            <person name="Bloem J."/>
            <person name="Labutti K."/>
            <person name="Salamov A."/>
            <person name="Andreopoulos B."/>
            <person name="Baker S."/>
            <person name="Barry K."/>
            <person name="Bills G."/>
            <person name="Bluhm B."/>
            <person name="Cannon C."/>
            <person name="Castanera R."/>
            <person name="Culley D."/>
            <person name="Daum C."/>
            <person name="Ezra D."/>
            <person name="Gonzalez J."/>
            <person name="Henrissat B."/>
            <person name="Kuo A."/>
            <person name="Liang C."/>
            <person name="Lipzen A."/>
            <person name="Lutzoni F."/>
            <person name="Magnuson J."/>
            <person name="Mondo S."/>
            <person name="Nolan M."/>
            <person name="Ohm R."/>
            <person name="Pangilinan J."/>
            <person name="Park H.-J."/>
            <person name="Ramirez L."/>
            <person name="Alfaro M."/>
            <person name="Sun H."/>
            <person name="Tritt A."/>
            <person name="Yoshinaga Y."/>
            <person name="Zwiers L.-H."/>
            <person name="Turgeon B."/>
            <person name="Goodwin S."/>
            <person name="Spatafora J."/>
            <person name="Crous P."/>
            <person name="Grigoriev I."/>
        </authorList>
    </citation>
    <scope>NUCLEOTIDE SEQUENCE</scope>
    <source>
        <strain evidence="2">CBS 125425</strain>
    </source>
</reference>
<protein>
    <submittedName>
        <fullName evidence="2">Uncharacterized protein</fullName>
    </submittedName>
</protein>
<feature type="compositionally biased region" description="Polar residues" evidence="1">
    <location>
        <begin position="1"/>
        <end position="17"/>
    </location>
</feature>
<dbReference type="EMBL" id="ML996166">
    <property type="protein sequence ID" value="KAF2733112.1"/>
    <property type="molecule type" value="Genomic_DNA"/>
</dbReference>
<gene>
    <name evidence="2" type="ORF">EJ04DRAFT_295645</name>
</gene>
<dbReference type="AlphaFoldDB" id="A0A9P4QSR4"/>
<feature type="region of interest" description="Disordered" evidence="1">
    <location>
        <begin position="1"/>
        <end position="35"/>
    </location>
</feature>